<reference evidence="3 4" key="1">
    <citation type="submission" date="2023-02" db="EMBL/GenBank/DDBJ databases">
        <title>Genome sequencing required for Actinomycetospora new species description.</title>
        <authorList>
            <person name="Saimee Y."/>
            <person name="Duangmal K."/>
        </authorList>
    </citation>
    <scope>NUCLEOTIDE SEQUENCE [LARGE SCALE GENOMIC DNA]</scope>
    <source>
        <strain evidence="3 4">DW7H6</strain>
    </source>
</reference>
<evidence type="ECO:0000313" key="4">
    <source>
        <dbReference type="Proteomes" id="UP001300763"/>
    </source>
</evidence>
<name>A0ABT5SNV2_9PSEU</name>
<evidence type="ECO:0000256" key="1">
    <source>
        <dbReference type="SAM" id="MobiDB-lite"/>
    </source>
</evidence>
<protein>
    <recommendedName>
        <fullName evidence="2">UGSC-like domain-containing protein</fullName>
    </recommendedName>
</protein>
<gene>
    <name evidence="3" type="ORF">PGB27_04025</name>
</gene>
<organism evidence="3 4">
    <name type="scientific">Actinomycetospora lemnae</name>
    <dbReference type="NCBI Taxonomy" id="3019891"/>
    <lineage>
        <taxon>Bacteria</taxon>
        <taxon>Bacillati</taxon>
        <taxon>Actinomycetota</taxon>
        <taxon>Actinomycetes</taxon>
        <taxon>Pseudonocardiales</taxon>
        <taxon>Pseudonocardiaceae</taxon>
        <taxon>Actinomycetospora</taxon>
    </lineage>
</organism>
<dbReference type="EMBL" id="JAQZAO010000002">
    <property type="protein sequence ID" value="MDD7964508.1"/>
    <property type="molecule type" value="Genomic_DNA"/>
</dbReference>
<dbReference type="Pfam" id="PF24696">
    <property type="entry name" value="UGSC"/>
    <property type="match status" value="1"/>
</dbReference>
<keyword evidence="4" id="KW-1185">Reference proteome</keyword>
<dbReference type="Proteomes" id="UP001300763">
    <property type="component" value="Unassembled WGS sequence"/>
</dbReference>
<evidence type="ECO:0000259" key="2">
    <source>
        <dbReference type="Pfam" id="PF24696"/>
    </source>
</evidence>
<proteinExistence type="predicted"/>
<evidence type="ECO:0000313" key="3">
    <source>
        <dbReference type="EMBL" id="MDD7964508.1"/>
    </source>
</evidence>
<dbReference type="InterPro" id="IPR057767">
    <property type="entry name" value="UGSC-like_dom"/>
</dbReference>
<sequence>MVSPVTVVLDPTDESRPAARTVGPRPDDLAGRTVGLLDIAKPRGDVFLDRLADLLTERGATVRRYAKPTFTKPMPTDLRAEITAQCDVVIEALAD</sequence>
<feature type="region of interest" description="Disordered" evidence="1">
    <location>
        <begin position="1"/>
        <end position="27"/>
    </location>
</feature>
<comment type="caution">
    <text evidence="3">The sequence shown here is derived from an EMBL/GenBank/DDBJ whole genome shotgun (WGS) entry which is preliminary data.</text>
</comment>
<feature type="domain" description="UGSC-like" evidence="2">
    <location>
        <begin position="8"/>
        <end position="95"/>
    </location>
</feature>
<accession>A0ABT5SNV2</accession>